<evidence type="ECO:0000313" key="1">
    <source>
        <dbReference type="EMBL" id="MSE07271.1"/>
    </source>
</evidence>
<protein>
    <submittedName>
        <fullName evidence="1">2-Cys peroxiredoxin</fullName>
    </submittedName>
</protein>
<sequence>KVLYRELVIEQTNEPDYESVLQFLDSLA</sequence>
<name>A0A7X2SR93_9LACO</name>
<dbReference type="AlphaFoldDB" id="A0A7X2SR93"/>
<evidence type="ECO:0000313" key="2">
    <source>
        <dbReference type="Proteomes" id="UP000467635"/>
    </source>
</evidence>
<dbReference type="Proteomes" id="UP000467635">
    <property type="component" value="Unassembled WGS sequence"/>
</dbReference>
<dbReference type="EMBL" id="WKKX01000012">
    <property type="protein sequence ID" value="MSE07271.1"/>
    <property type="molecule type" value="Genomic_DNA"/>
</dbReference>
<accession>A0A7X2SR93</accession>
<feature type="non-terminal residue" evidence="1">
    <location>
        <position position="1"/>
    </location>
</feature>
<gene>
    <name evidence="1" type="ORF">GKC33_00645</name>
</gene>
<proteinExistence type="predicted"/>
<organism evidence="1 2">
    <name type="scientific">Ligilactobacillus salivarius</name>
    <dbReference type="NCBI Taxonomy" id="1624"/>
    <lineage>
        <taxon>Bacteria</taxon>
        <taxon>Bacillati</taxon>
        <taxon>Bacillota</taxon>
        <taxon>Bacilli</taxon>
        <taxon>Lactobacillales</taxon>
        <taxon>Lactobacillaceae</taxon>
        <taxon>Ligilactobacillus</taxon>
    </lineage>
</organism>
<comment type="caution">
    <text evidence="1">The sequence shown here is derived from an EMBL/GenBank/DDBJ whole genome shotgun (WGS) entry which is preliminary data.</text>
</comment>
<reference evidence="1 2" key="1">
    <citation type="submission" date="2019-11" db="EMBL/GenBank/DDBJ databases">
        <title>Draft Genome Sequence of Plant Growth-Promoting Rhizosphere-Associated Bacteria.</title>
        <authorList>
            <person name="Vasilyev I.Y."/>
            <person name="Radchenko V."/>
            <person name="Ilnitskaya E.V."/>
        </authorList>
    </citation>
    <scope>NUCLEOTIDE SEQUENCE [LARGE SCALE GENOMIC DNA]</scope>
    <source>
        <strain evidence="1 2">VRA_01-1sq_f</strain>
    </source>
</reference>